<dbReference type="Pfam" id="PF00270">
    <property type="entry name" value="DEAD"/>
    <property type="match status" value="1"/>
</dbReference>
<evidence type="ECO:0000256" key="11">
    <source>
        <dbReference type="RuleBase" id="RU000492"/>
    </source>
</evidence>
<feature type="domain" description="DEAD-box RNA helicase Q" evidence="15">
    <location>
        <begin position="1"/>
        <end position="29"/>
    </location>
</feature>
<dbReference type="GO" id="GO:0042255">
    <property type="term" value="P:ribosome assembly"/>
    <property type="evidence" value="ECO:0007669"/>
    <property type="project" value="UniProtKB-ARBA"/>
</dbReference>
<evidence type="ECO:0000313" key="16">
    <source>
        <dbReference type="EMBL" id="MBB5211220.1"/>
    </source>
</evidence>
<evidence type="ECO:0000259" key="14">
    <source>
        <dbReference type="PROSITE" id="PS51194"/>
    </source>
</evidence>
<dbReference type="EC" id="3.6.4.13" evidence="1"/>
<dbReference type="Gene3D" id="3.40.50.300">
    <property type="entry name" value="P-loop containing nucleotide triphosphate hydrolases"/>
    <property type="match status" value="2"/>
</dbReference>
<evidence type="ECO:0000256" key="1">
    <source>
        <dbReference type="ARBA" id="ARBA00012552"/>
    </source>
</evidence>
<dbReference type="PANTHER" id="PTHR47959:SF11">
    <property type="entry name" value="ATP-DEPENDENT RNA HELICASE DEAD BOX FAMILY"/>
    <property type="match status" value="1"/>
</dbReference>
<accession>A0A6P1T8D0</accession>
<reference evidence="16 19" key="2">
    <citation type="submission" date="2020-08" db="EMBL/GenBank/DDBJ databases">
        <title>Genomic Encyclopedia of Type Strains, Phase IV (KMG-IV): sequencing the most valuable type-strain genomes for metagenomic binning, comparative biology and taxonomic classification.</title>
        <authorList>
            <person name="Goeker M."/>
        </authorList>
    </citation>
    <scope>NUCLEOTIDE SEQUENCE [LARGE SCALE GENOMIC DNA]</scope>
    <source>
        <strain evidence="16 19">DSM 11525</strain>
    </source>
</reference>
<dbReference type="PROSITE" id="PS51194">
    <property type="entry name" value="HELICASE_CTER"/>
    <property type="match status" value="1"/>
</dbReference>
<gene>
    <name evidence="17" type="ORF">GTQ55_02675</name>
    <name evidence="16" type="ORF">HNQ53_001438</name>
</gene>
<evidence type="ECO:0000256" key="3">
    <source>
        <dbReference type="ARBA" id="ARBA00022741"/>
    </source>
</evidence>
<reference evidence="17 18" key="1">
    <citation type="submission" date="2020-01" db="EMBL/GenBank/DDBJ databases">
        <title>The possibility of degradation of plastic by Microbulbifer hydrolyticus IRE-31.</title>
        <authorList>
            <person name="Liu L."/>
        </authorList>
    </citation>
    <scope>NUCLEOTIDE SEQUENCE [LARGE SCALE GENOMIC DNA]</scope>
    <source>
        <strain evidence="17 18">IRE-31</strain>
    </source>
</reference>
<dbReference type="PROSITE" id="PS51195">
    <property type="entry name" value="Q_MOTIF"/>
    <property type="match status" value="1"/>
</dbReference>
<keyword evidence="2" id="KW-0963">Cytoplasm</keyword>
<sequence>MTFHKLGLSDPILQAIEEKGYTTPTEIQRKAIPAILEGRDIIATAQTGTGKTAAFVLPMLAALSGDRKRRAKRFRALILVPTRELAMQVEDNIRQYGKHLSVASMAMVGGVDLEPQKQQLIDGVDIVVATPGRLLDLAHQRALYFDELQILVMDEADRMLDMGFIDDLNKIIERLPAQRQNLLFSATLSSQVAALAKTVVENPFEVSVAGNQKTAPKITQWLIAVDKHNKSALLSHLVKEHNWTQALIFIRTQHGAAKLVSQLEKRGIKAESIHGGKSQASRSKILADFKSGAISLLVATGVAARGIDIDELPRVVNYDMPDDADEYIHRIGRTGRAGSSGEAVSLVSKDDFKRLCAVERRLGKIIDRVQIEAFPVVKDLPPSNLNFSTKGEKNSRGRNRTGKDDNTAKNAQPKPAAPKLTPWGKLK</sequence>
<organism evidence="16 19">
    <name type="scientific">Microbulbifer hydrolyticus</name>
    <dbReference type="NCBI Taxonomy" id="48074"/>
    <lineage>
        <taxon>Bacteria</taxon>
        <taxon>Pseudomonadati</taxon>
        <taxon>Pseudomonadota</taxon>
        <taxon>Gammaproteobacteria</taxon>
        <taxon>Cellvibrionales</taxon>
        <taxon>Microbulbiferaceae</taxon>
        <taxon>Microbulbifer</taxon>
    </lineage>
</organism>
<dbReference type="GO" id="GO:0005524">
    <property type="term" value="F:ATP binding"/>
    <property type="evidence" value="ECO:0007669"/>
    <property type="project" value="UniProtKB-KW"/>
</dbReference>
<dbReference type="PROSITE" id="PS00039">
    <property type="entry name" value="DEAD_ATP_HELICASE"/>
    <property type="match status" value="1"/>
</dbReference>
<protein>
    <recommendedName>
        <fullName evidence="9">DEAD-box ATP-dependent RNA helicase RhpA</fullName>
        <ecNumber evidence="1">3.6.4.13</ecNumber>
    </recommendedName>
</protein>
<evidence type="ECO:0000313" key="17">
    <source>
        <dbReference type="EMBL" id="QHQ38011.1"/>
    </source>
</evidence>
<dbReference type="InterPro" id="IPR001650">
    <property type="entry name" value="Helicase_C-like"/>
</dbReference>
<evidence type="ECO:0000256" key="9">
    <source>
        <dbReference type="ARBA" id="ARBA00074363"/>
    </source>
</evidence>
<dbReference type="CDD" id="cd00268">
    <property type="entry name" value="DEADc"/>
    <property type="match status" value="1"/>
</dbReference>
<evidence type="ECO:0000259" key="13">
    <source>
        <dbReference type="PROSITE" id="PS51192"/>
    </source>
</evidence>
<dbReference type="OrthoDB" id="9805696at2"/>
<dbReference type="EMBL" id="JACHHR010000002">
    <property type="protein sequence ID" value="MBB5211220.1"/>
    <property type="molecule type" value="Genomic_DNA"/>
</dbReference>
<dbReference type="RefSeq" id="WP_161857347.1">
    <property type="nucleotide sequence ID" value="NZ_CP047491.1"/>
</dbReference>
<dbReference type="Proteomes" id="UP000464675">
    <property type="component" value="Chromosome"/>
</dbReference>
<dbReference type="PANTHER" id="PTHR47959">
    <property type="entry name" value="ATP-DEPENDENT RNA HELICASE RHLE-RELATED"/>
    <property type="match status" value="1"/>
</dbReference>
<comment type="catalytic activity">
    <reaction evidence="8">
        <text>ATP + H2O = ADP + phosphate + H(+)</text>
        <dbReference type="Rhea" id="RHEA:13065"/>
        <dbReference type="ChEBI" id="CHEBI:15377"/>
        <dbReference type="ChEBI" id="CHEBI:15378"/>
        <dbReference type="ChEBI" id="CHEBI:30616"/>
        <dbReference type="ChEBI" id="CHEBI:43474"/>
        <dbReference type="ChEBI" id="CHEBI:456216"/>
        <dbReference type="EC" id="3.6.4.13"/>
    </reaction>
</comment>
<feature type="compositionally biased region" description="Basic and acidic residues" evidence="12">
    <location>
        <begin position="390"/>
        <end position="407"/>
    </location>
</feature>
<dbReference type="GO" id="GO:0003676">
    <property type="term" value="F:nucleic acid binding"/>
    <property type="evidence" value="ECO:0007669"/>
    <property type="project" value="InterPro"/>
</dbReference>
<comment type="similarity">
    <text evidence="7 11">Belongs to the DEAD box helicase family.</text>
</comment>
<keyword evidence="18" id="KW-1185">Reference proteome</keyword>
<dbReference type="InterPro" id="IPR000629">
    <property type="entry name" value="RNA-helicase_DEAD-box_CS"/>
</dbReference>
<name>A0A6P1T8D0_9GAMM</name>
<keyword evidence="5 11" id="KW-0347">Helicase</keyword>
<dbReference type="Proteomes" id="UP000563601">
    <property type="component" value="Unassembled WGS sequence"/>
</dbReference>
<feature type="domain" description="Helicase C-terminal" evidence="14">
    <location>
        <begin position="217"/>
        <end position="377"/>
    </location>
</feature>
<feature type="compositionally biased region" description="Low complexity" evidence="12">
    <location>
        <begin position="408"/>
        <end position="419"/>
    </location>
</feature>
<proteinExistence type="inferred from homology"/>
<feature type="region of interest" description="Disordered" evidence="12">
    <location>
        <begin position="383"/>
        <end position="427"/>
    </location>
</feature>
<feature type="domain" description="Helicase ATP-binding" evidence="13">
    <location>
        <begin position="32"/>
        <end position="206"/>
    </location>
</feature>
<evidence type="ECO:0000256" key="8">
    <source>
        <dbReference type="ARBA" id="ARBA00047984"/>
    </source>
</evidence>
<dbReference type="GO" id="GO:0003724">
    <property type="term" value="F:RNA helicase activity"/>
    <property type="evidence" value="ECO:0007669"/>
    <property type="project" value="UniProtKB-EC"/>
</dbReference>
<dbReference type="CDD" id="cd18787">
    <property type="entry name" value="SF2_C_DEAD"/>
    <property type="match status" value="1"/>
</dbReference>
<evidence type="ECO:0000313" key="18">
    <source>
        <dbReference type="Proteomes" id="UP000464675"/>
    </source>
</evidence>
<keyword evidence="6 11" id="KW-0067">ATP-binding</keyword>
<dbReference type="EMBL" id="CP047491">
    <property type="protein sequence ID" value="QHQ38011.1"/>
    <property type="molecule type" value="Genomic_DNA"/>
</dbReference>
<evidence type="ECO:0000256" key="7">
    <source>
        <dbReference type="ARBA" id="ARBA00038437"/>
    </source>
</evidence>
<evidence type="ECO:0000256" key="10">
    <source>
        <dbReference type="PROSITE-ProRule" id="PRU00552"/>
    </source>
</evidence>
<dbReference type="InterPro" id="IPR011545">
    <property type="entry name" value="DEAD/DEAH_box_helicase_dom"/>
</dbReference>
<dbReference type="AlphaFoldDB" id="A0A6P1T8D0"/>
<evidence type="ECO:0000256" key="4">
    <source>
        <dbReference type="ARBA" id="ARBA00022801"/>
    </source>
</evidence>
<dbReference type="FunFam" id="3.40.50.300:FF:000108">
    <property type="entry name" value="ATP-dependent RNA helicase RhlE"/>
    <property type="match status" value="1"/>
</dbReference>
<evidence type="ECO:0000256" key="2">
    <source>
        <dbReference type="ARBA" id="ARBA00022490"/>
    </source>
</evidence>
<evidence type="ECO:0000259" key="15">
    <source>
        <dbReference type="PROSITE" id="PS51195"/>
    </source>
</evidence>
<evidence type="ECO:0000313" key="19">
    <source>
        <dbReference type="Proteomes" id="UP000563601"/>
    </source>
</evidence>
<keyword evidence="4 11" id="KW-0378">Hydrolase</keyword>
<dbReference type="InterPro" id="IPR027417">
    <property type="entry name" value="P-loop_NTPase"/>
</dbReference>
<dbReference type="Pfam" id="PF00271">
    <property type="entry name" value="Helicase_C"/>
    <property type="match status" value="1"/>
</dbReference>
<evidence type="ECO:0000256" key="12">
    <source>
        <dbReference type="SAM" id="MobiDB-lite"/>
    </source>
</evidence>
<dbReference type="GO" id="GO:0005829">
    <property type="term" value="C:cytosol"/>
    <property type="evidence" value="ECO:0007669"/>
    <property type="project" value="TreeGrafter"/>
</dbReference>
<dbReference type="SUPFAM" id="SSF52540">
    <property type="entry name" value="P-loop containing nucleoside triphosphate hydrolases"/>
    <property type="match status" value="1"/>
</dbReference>
<evidence type="ECO:0000256" key="6">
    <source>
        <dbReference type="ARBA" id="ARBA00022840"/>
    </source>
</evidence>
<dbReference type="InterPro" id="IPR050079">
    <property type="entry name" value="DEAD_box_RNA_helicase"/>
</dbReference>
<dbReference type="InterPro" id="IPR044742">
    <property type="entry name" value="DEAD/DEAH_RhlB"/>
</dbReference>
<evidence type="ECO:0000256" key="5">
    <source>
        <dbReference type="ARBA" id="ARBA00022806"/>
    </source>
</evidence>
<dbReference type="InterPro" id="IPR014001">
    <property type="entry name" value="Helicase_ATP-bd"/>
</dbReference>
<dbReference type="PROSITE" id="PS51192">
    <property type="entry name" value="HELICASE_ATP_BIND_1"/>
    <property type="match status" value="1"/>
</dbReference>
<feature type="short sequence motif" description="Q motif" evidence="10">
    <location>
        <begin position="1"/>
        <end position="29"/>
    </location>
</feature>
<keyword evidence="3 11" id="KW-0547">Nucleotide-binding</keyword>
<dbReference type="GO" id="GO:0016787">
    <property type="term" value="F:hydrolase activity"/>
    <property type="evidence" value="ECO:0007669"/>
    <property type="project" value="UniProtKB-KW"/>
</dbReference>
<dbReference type="SMART" id="SM00487">
    <property type="entry name" value="DEXDc"/>
    <property type="match status" value="1"/>
</dbReference>
<dbReference type="SMART" id="SM00490">
    <property type="entry name" value="HELICc"/>
    <property type="match status" value="1"/>
</dbReference>
<dbReference type="InterPro" id="IPR014014">
    <property type="entry name" value="RNA_helicase_DEAD_Q_motif"/>
</dbReference>
<dbReference type="GO" id="GO:0009266">
    <property type="term" value="P:response to temperature stimulus"/>
    <property type="evidence" value="ECO:0007669"/>
    <property type="project" value="UniProtKB-ARBA"/>
</dbReference>